<dbReference type="PANTHER" id="PTHR11078:SF3">
    <property type="entry name" value="ANTITERMINATION NUSB DOMAIN-CONTAINING PROTEIN"/>
    <property type="match status" value="1"/>
</dbReference>
<sequence>MKKSARRQSRELATQGLYQWLLSNASTGEIDAQLRGAQGYDKADRELLETILYGVIREHVDLAAVLTPCLDRPIEQLSPVERAVLLIATFELKHQIETPYRVVINEAVELTKTFGGSDGYKYVNGVADKLALKLRPDEAAARRNA</sequence>
<reference evidence="8 9" key="2">
    <citation type="journal article" date="2016" name="Appl. Microbiol. Biotechnol.">
        <title>Mutations improving production and secretion of extracellular lipase by Burkholderia glumae PG1.</title>
        <authorList>
            <person name="Knapp A."/>
            <person name="Voget S."/>
            <person name="Gao R."/>
            <person name="Zaburannyi N."/>
            <person name="Krysciak D."/>
            <person name="Breuer M."/>
            <person name="Hauer B."/>
            <person name="Streit W.R."/>
            <person name="Muller R."/>
            <person name="Daniel R."/>
            <person name="Jaeger K.E."/>
        </authorList>
    </citation>
    <scope>NUCLEOTIDE SEQUENCE [LARGE SCALE GENOMIC DNA]</scope>
    <source>
        <strain evidence="8 9">PG1</strain>
    </source>
</reference>
<dbReference type="SUPFAM" id="SSF48013">
    <property type="entry name" value="NusB-like"/>
    <property type="match status" value="1"/>
</dbReference>
<dbReference type="NCBIfam" id="TIGR01951">
    <property type="entry name" value="nusB"/>
    <property type="match status" value="1"/>
</dbReference>
<keyword evidence="2 6" id="KW-0889">Transcription antitermination</keyword>
<dbReference type="OrthoDB" id="9789556at2"/>
<dbReference type="Gene3D" id="1.10.940.10">
    <property type="entry name" value="NusB-like"/>
    <property type="match status" value="1"/>
</dbReference>
<dbReference type="InterPro" id="IPR011605">
    <property type="entry name" value="NusB_fam"/>
</dbReference>
<feature type="domain" description="NusB/RsmB/TIM44" evidence="7">
    <location>
        <begin position="7"/>
        <end position="130"/>
    </location>
</feature>
<comment type="function">
    <text evidence="6">Involved in transcription antitermination. Required for transcription of ribosomal RNA (rRNA) genes. Binds specifically to the boxA antiterminator sequence of the ribosomal RNA (rrn) operons.</text>
</comment>
<accession>A0A0B6RPQ2</accession>
<evidence type="ECO:0000256" key="3">
    <source>
        <dbReference type="ARBA" id="ARBA00022884"/>
    </source>
</evidence>
<evidence type="ECO:0000256" key="6">
    <source>
        <dbReference type="HAMAP-Rule" id="MF_00073"/>
    </source>
</evidence>
<protein>
    <recommendedName>
        <fullName evidence="6">Transcription antitermination protein NusB</fullName>
    </recommendedName>
    <alternativeName>
        <fullName evidence="6">Antitermination factor NusB</fullName>
    </alternativeName>
</protein>
<dbReference type="GO" id="GO:0003723">
    <property type="term" value="F:RNA binding"/>
    <property type="evidence" value="ECO:0007669"/>
    <property type="project" value="UniProtKB-UniRule"/>
</dbReference>
<keyword evidence="3 6" id="KW-0694">RNA-binding</keyword>
<dbReference type="HOGENOM" id="CLU_087843_4_1_4"/>
<dbReference type="EMBL" id="CP002580">
    <property type="protein sequence ID" value="AJK45318.1"/>
    <property type="molecule type" value="Genomic_DNA"/>
</dbReference>
<evidence type="ECO:0000313" key="9">
    <source>
        <dbReference type="Proteomes" id="UP000031838"/>
    </source>
</evidence>
<dbReference type="GO" id="GO:0006353">
    <property type="term" value="P:DNA-templated transcription termination"/>
    <property type="evidence" value="ECO:0007669"/>
    <property type="project" value="UniProtKB-UniRule"/>
</dbReference>
<dbReference type="Pfam" id="PF01029">
    <property type="entry name" value="NusB"/>
    <property type="match status" value="1"/>
</dbReference>
<dbReference type="KEGG" id="bpla:bpln_1g07650"/>
<proteinExistence type="inferred from homology"/>
<keyword evidence="5 6" id="KW-0804">Transcription</keyword>
<keyword evidence="9" id="KW-1185">Reference proteome</keyword>
<dbReference type="AlphaFoldDB" id="A0A0B6RPQ2"/>
<dbReference type="InterPro" id="IPR006027">
    <property type="entry name" value="NusB_RsmB_TIM44"/>
</dbReference>
<dbReference type="HAMAP" id="MF_00073">
    <property type="entry name" value="NusB"/>
    <property type="match status" value="1"/>
</dbReference>
<dbReference type="GO" id="GO:0005829">
    <property type="term" value="C:cytosol"/>
    <property type="evidence" value="ECO:0007669"/>
    <property type="project" value="TreeGrafter"/>
</dbReference>
<keyword evidence="4 6" id="KW-0805">Transcription regulation</keyword>
<organism evidence="8 9">
    <name type="scientific">Burkholderia plantarii</name>
    <dbReference type="NCBI Taxonomy" id="41899"/>
    <lineage>
        <taxon>Bacteria</taxon>
        <taxon>Pseudomonadati</taxon>
        <taxon>Pseudomonadota</taxon>
        <taxon>Betaproteobacteria</taxon>
        <taxon>Burkholderiales</taxon>
        <taxon>Burkholderiaceae</taxon>
        <taxon>Burkholderia</taxon>
    </lineage>
</organism>
<evidence type="ECO:0000256" key="4">
    <source>
        <dbReference type="ARBA" id="ARBA00023015"/>
    </source>
</evidence>
<evidence type="ECO:0000259" key="7">
    <source>
        <dbReference type="Pfam" id="PF01029"/>
    </source>
</evidence>
<dbReference type="InterPro" id="IPR035926">
    <property type="entry name" value="NusB-like_sf"/>
</dbReference>
<comment type="similarity">
    <text evidence="1 6">Belongs to the NusB family.</text>
</comment>
<evidence type="ECO:0000313" key="8">
    <source>
        <dbReference type="EMBL" id="AJK45318.1"/>
    </source>
</evidence>
<dbReference type="KEGG" id="bgp:BGL_1c07840"/>
<dbReference type="GO" id="GO:0031564">
    <property type="term" value="P:transcription antitermination"/>
    <property type="evidence" value="ECO:0007669"/>
    <property type="project" value="UniProtKB-KW"/>
</dbReference>
<dbReference type="Proteomes" id="UP000031838">
    <property type="component" value="Chromosome 1"/>
</dbReference>
<evidence type="ECO:0000256" key="1">
    <source>
        <dbReference type="ARBA" id="ARBA00005952"/>
    </source>
</evidence>
<reference evidence="9" key="1">
    <citation type="submission" date="2011-03" db="EMBL/GenBank/DDBJ databases">
        <authorList>
            <person name="Voget S."/>
            <person name="Streit W.R."/>
            <person name="Jaeger K.E."/>
            <person name="Daniel R."/>
        </authorList>
    </citation>
    <scope>NUCLEOTIDE SEQUENCE [LARGE SCALE GENOMIC DNA]</scope>
    <source>
        <strain evidence="9">PG1</strain>
    </source>
</reference>
<dbReference type="PANTHER" id="PTHR11078">
    <property type="entry name" value="N UTILIZATION SUBSTANCE PROTEIN B-RELATED"/>
    <property type="match status" value="1"/>
</dbReference>
<evidence type="ECO:0000256" key="5">
    <source>
        <dbReference type="ARBA" id="ARBA00023163"/>
    </source>
</evidence>
<evidence type="ECO:0000256" key="2">
    <source>
        <dbReference type="ARBA" id="ARBA00022814"/>
    </source>
</evidence>
<dbReference type="RefSeq" id="WP_042624067.1">
    <property type="nucleotide sequence ID" value="NZ_BSTO01000013.1"/>
</dbReference>
<gene>
    <name evidence="6 8" type="primary">nusB</name>
    <name evidence="8" type="ORF">BGL_1c07840</name>
</gene>
<name>A0A0B6RPQ2_BURPL</name>